<comment type="caution">
    <text evidence="2">The sequence shown here is derived from an EMBL/GenBank/DDBJ whole genome shotgun (WGS) entry which is preliminary data.</text>
</comment>
<evidence type="ECO:0000256" key="1">
    <source>
        <dbReference type="SAM" id="MobiDB-lite"/>
    </source>
</evidence>
<feature type="region of interest" description="Disordered" evidence="1">
    <location>
        <begin position="77"/>
        <end position="140"/>
    </location>
</feature>
<keyword evidence="3" id="KW-1185">Reference proteome</keyword>
<feature type="compositionally biased region" description="Low complexity" evidence="1">
    <location>
        <begin position="83"/>
        <end position="105"/>
    </location>
</feature>
<gene>
    <name evidence="2" type="ORF">TeGR_g11661</name>
</gene>
<name>A0ABQ6M4N1_9STRA</name>
<evidence type="ECO:0000313" key="3">
    <source>
        <dbReference type="Proteomes" id="UP001165060"/>
    </source>
</evidence>
<evidence type="ECO:0000313" key="2">
    <source>
        <dbReference type="EMBL" id="GMI19359.1"/>
    </source>
</evidence>
<sequence>MSVLRSFSHVECCQQGRALHLLEQDFKGTNFGELPEAQRGLVRGGIAKAAMRVNPKGGGAKRPRAAWAGEAAQEASRWGARVGAPAGEELGAPAGEELSSGFSSSSDDDPSPPRSLASYKADTSNPYYSDAVLGGGGGRASERELDFCRELLALAVPVHRERPDSVVSGISESSSV</sequence>
<protein>
    <submittedName>
        <fullName evidence="2">Uncharacterized protein</fullName>
    </submittedName>
</protein>
<dbReference type="Proteomes" id="UP001165060">
    <property type="component" value="Unassembled WGS sequence"/>
</dbReference>
<organism evidence="2 3">
    <name type="scientific">Tetraparma gracilis</name>
    <dbReference type="NCBI Taxonomy" id="2962635"/>
    <lineage>
        <taxon>Eukaryota</taxon>
        <taxon>Sar</taxon>
        <taxon>Stramenopiles</taxon>
        <taxon>Ochrophyta</taxon>
        <taxon>Bolidophyceae</taxon>
        <taxon>Parmales</taxon>
        <taxon>Triparmaceae</taxon>
        <taxon>Tetraparma</taxon>
    </lineage>
</organism>
<reference evidence="2 3" key="1">
    <citation type="journal article" date="2023" name="Commun. Biol.">
        <title>Genome analysis of Parmales, the sister group of diatoms, reveals the evolutionary specialization of diatoms from phago-mixotrophs to photoautotrophs.</title>
        <authorList>
            <person name="Ban H."/>
            <person name="Sato S."/>
            <person name="Yoshikawa S."/>
            <person name="Yamada K."/>
            <person name="Nakamura Y."/>
            <person name="Ichinomiya M."/>
            <person name="Sato N."/>
            <person name="Blanc-Mathieu R."/>
            <person name="Endo H."/>
            <person name="Kuwata A."/>
            <person name="Ogata H."/>
        </authorList>
    </citation>
    <scope>NUCLEOTIDE SEQUENCE [LARGE SCALE GENOMIC DNA]</scope>
</reference>
<dbReference type="EMBL" id="BRYB01002431">
    <property type="protein sequence ID" value="GMI19359.1"/>
    <property type="molecule type" value="Genomic_DNA"/>
</dbReference>
<proteinExistence type="predicted"/>
<feature type="region of interest" description="Disordered" evidence="1">
    <location>
        <begin position="53"/>
        <end position="72"/>
    </location>
</feature>
<accession>A0ABQ6M4N1</accession>